<dbReference type="AlphaFoldDB" id="A0A0A8YN64"/>
<accession>A0A0A8YN64</accession>
<evidence type="ECO:0000313" key="1">
    <source>
        <dbReference type="EMBL" id="JAD24077.1"/>
    </source>
</evidence>
<name>A0A0A8YN64_ARUDO</name>
<dbReference type="EMBL" id="GBRH01273818">
    <property type="protein sequence ID" value="JAD24077.1"/>
    <property type="molecule type" value="Transcribed_RNA"/>
</dbReference>
<reference evidence="1" key="1">
    <citation type="submission" date="2014-09" db="EMBL/GenBank/DDBJ databases">
        <authorList>
            <person name="Magalhaes I.L.F."/>
            <person name="Oliveira U."/>
            <person name="Santos F.R."/>
            <person name="Vidigal T.H.D.A."/>
            <person name="Brescovit A.D."/>
            <person name="Santos A.J."/>
        </authorList>
    </citation>
    <scope>NUCLEOTIDE SEQUENCE</scope>
    <source>
        <tissue evidence="1">Shoot tissue taken approximately 20 cm above the soil surface</tissue>
    </source>
</reference>
<organism evidence="1">
    <name type="scientific">Arundo donax</name>
    <name type="common">Giant reed</name>
    <name type="synonym">Donax arundinaceus</name>
    <dbReference type="NCBI Taxonomy" id="35708"/>
    <lineage>
        <taxon>Eukaryota</taxon>
        <taxon>Viridiplantae</taxon>
        <taxon>Streptophyta</taxon>
        <taxon>Embryophyta</taxon>
        <taxon>Tracheophyta</taxon>
        <taxon>Spermatophyta</taxon>
        <taxon>Magnoliopsida</taxon>
        <taxon>Liliopsida</taxon>
        <taxon>Poales</taxon>
        <taxon>Poaceae</taxon>
        <taxon>PACMAD clade</taxon>
        <taxon>Arundinoideae</taxon>
        <taxon>Arundineae</taxon>
        <taxon>Arundo</taxon>
    </lineage>
</organism>
<reference evidence="1" key="2">
    <citation type="journal article" date="2015" name="Data Brief">
        <title>Shoot transcriptome of the giant reed, Arundo donax.</title>
        <authorList>
            <person name="Barrero R.A."/>
            <person name="Guerrero F.D."/>
            <person name="Moolhuijzen P."/>
            <person name="Goolsby J.A."/>
            <person name="Tidwell J."/>
            <person name="Bellgard S.E."/>
            <person name="Bellgard M.I."/>
        </authorList>
    </citation>
    <scope>NUCLEOTIDE SEQUENCE</scope>
    <source>
        <tissue evidence="1">Shoot tissue taken approximately 20 cm above the soil surface</tissue>
    </source>
</reference>
<protein>
    <submittedName>
        <fullName evidence="1">Uncharacterized protein</fullName>
    </submittedName>
</protein>
<sequence>MSSEAELGKKKRGPFFWQIPNFYVLDLPNESCYTYFAWKIHWNKVWSLNWPNFPKKAIRICFHPLVLNSLEPC</sequence>
<proteinExistence type="predicted"/>